<dbReference type="InterPro" id="IPR041479">
    <property type="entry name" value="TetR_CgmR_C"/>
</dbReference>
<protein>
    <submittedName>
        <fullName evidence="6">TetR family transcriptional regulator</fullName>
    </submittedName>
</protein>
<keyword evidence="3" id="KW-0804">Transcription</keyword>
<dbReference type="InterPro" id="IPR036271">
    <property type="entry name" value="Tet_transcr_reg_TetR-rel_C_sf"/>
</dbReference>
<keyword evidence="1" id="KW-0805">Transcription regulation</keyword>
<feature type="DNA-binding region" description="H-T-H motif" evidence="4">
    <location>
        <begin position="19"/>
        <end position="38"/>
    </location>
</feature>
<evidence type="ECO:0000313" key="7">
    <source>
        <dbReference type="Proteomes" id="UP001139207"/>
    </source>
</evidence>
<dbReference type="GO" id="GO:0000976">
    <property type="term" value="F:transcription cis-regulatory region binding"/>
    <property type="evidence" value="ECO:0007669"/>
    <property type="project" value="TreeGrafter"/>
</dbReference>
<dbReference type="RefSeq" id="WP_244804523.1">
    <property type="nucleotide sequence ID" value="NZ_JALIEA010000013.1"/>
</dbReference>
<organism evidence="6 7">
    <name type="scientific">Corynebacterium kalidii</name>
    <dbReference type="NCBI Taxonomy" id="2931982"/>
    <lineage>
        <taxon>Bacteria</taxon>
        <taxon>Bacillati</taxon>
        <taxon>Actinomycetota</taxon>
        <taxon>Actinomycetes</taxon>
        <taxon>Mycobacteriales</taxon>
        <taxon>Corynebacteriaceae</taxon>
        <taxon>Corynebacterium</taxon>
    </lineage>
</organism>
<dbReference type="PRINTS" id="PR00455">
    <property type="entry name" value="HTHTETR"/>
</dbReference>
<dbReference type="Pfam" id="PF17937">
    <property type="entry name" value="TetR_C_28"/>
    <property type="match status" value="1"/>
</dbReference>
<dbReference type="SUPFAM" id="SSF48498">
    <property type="entry name" value="Tetracyclin repressor-like, C-terminal domain"/>
    <property type="match status" value="1"/>
</dbReference>
<name>A0A9X1WHR3_9CORY</name>
<dbReference type="Proteomes" id="UP001139207">
    <property type="component" value="Unassembled WGS sequence"/>
</dbReference>
<reference evidence="6" key="1">
    <citation type="submission" date="2022-04" db="EMBL/GenBank/DDBJ databases">
        <title>Corynebacterium kalidii LD5P10.</title>
        <authorList>
            <person name="Sun J.Q."/>
        </authorList>
    </citation>
    <scope>NUCLEOTIDE SEQUENCE</scope>
    <source>
        <strain evidence="6">LD5P10</strain>
    </source>
</reference>
<dbReference type="Pfam" id="PF00440">
    <property type="entry name" value="TetR_N"/>
    <property type="match status" value="1"/>
</dbReference>
<comment type="caution">
    <text evidence="6">The sequence shown here is derived from an EMBL/GenBank/DDBJ whole genome shotgun (WGS) entry which is preliminary data.</text>
</comment>
<evidence type="ECO:0000256" key="2">
    <source>
        <dbReference type="ARBA" id="ARBA00023125"/>
    </source>
</evidence>
<proteinExistence type="predicted"/>
<dbReference type="EMBL" id="JALIEA010000013">
    <property type="protein sequence ID" value="MCJ7858786.1"/>
    <property type="molecule type" value="Genomic_DNA"/>
</dbReference>
<accession>A0A9X1WHR3</accession>
<evidence type="ECO:0000256" key="4">
    <source>
        <dbReference type="PROSITE-ProRule" id="PRU00335"/>
    </source>
</evidence>
<dbReference type="PROSITE" id="PS50977">
    <property type="entry name" value="HTH_TETR_2"/>
    <property type="match status" value="1"/>
</dbReference>
<evidence type="ECO:0000313" key="6">
    <source>
        <dbReference type="EMBL" id="MCJ7858786.1"/>
    </source>
</evidence>
<dbReference type="SUPFAM" id="SSF46689">
    <property type="entry name" value="Homeodomain-like"/>
    <property type="match status" value="1"/>
</dbReference>
<dbReference type="GO" id="GO:0003700">
    <property type="term" value="F:DNA-binding transcription factor activity"/>
    <property type="evidence" value="ECO:0007669"/>
    <property type="project" value="TreeGrafter"/>
</dbReference>
<dbReference type="PANTHER" id="PTHR30055:SF234">
    <property type="entry name" value="HTH-TYPE TRANSCRIPTIONAL REGULATOR BETI"/>
    <property type="match status" value="1"/>
</dbReference>
<keyword evidence="7" id="KW-1185">Reference proteome</keyword>
<dbReference type="InterPro" id="IPR009057">
    <property type="entry name" value="Homeodomain-like_sf"/>
</dbReference>
<sequence length="174" mass="19089">MILRAAVGIVEADGLDAVTYESLAEASGMSKSGLVYHFPSRHELMLGVHRYLADQWEDDLETAAGGPADQVSASERLRAMVLSLSRSATRADLLLQVDSRTHRDFVEVWRAVDQRWLPAVDGVEEPGEGGDLKRAAYLVQMLADGLWIHDHVHDHPLTAAQRTALTAAILELIP</sequence>
<dbReference type="Gene3D" id="1.10.357.10">
    <property type="entry name" value="Tetracycline Repressor, domain 2"/>
    <property type="match status" value="1"/>
</dbReference>
<gene>
    <name evidence="6" type="ORF">MUN33_08660</name>
</gene>
<dbReference type="InterPro" id="IPR050109">
    <property type="entry name" value="HTH-type_TetR-like_transc_reg"/>
</dbReference>
<dbReference type="InterPro" id="IPR001647">
    <property type="entry name" value="HTH_TetR"/>
</dbReference>
<dbReference type="AlphaFoldDB" id="A0A9X1WHR3"/>
<feature type="domain" description="HTH tetR-type" evidence="5">
    <location>
        <begin position="1"/>
        <end position="56"/>
    </location>
</feature>
<evidence type="ECO:0000259" key="5">
    <source>
        <dbReference type="PROSITE" id="PS50977"/>
    </source>
</evidence>
<evidence type="ECO:0000256" key="3">
    <source>
        <dbReference type="ARBA" id="ARBA00023163"/>
    </source>
</evidence>
<dbReference type="PANTHER" id="PTHR30055">
    <property type="entry name" value="HTH-TYPE TRANSCRIPTIONAL REGULATOR RUTR"/>
    <property type="match status" value="1"/>
</dbReference>
<evidence type="ECO:0000256" key="1">
    <source>
        <dbReference type="ARBA" id="ARBA00023015"/>
    </source>
</evidence>
<keyword evidence="2 4" id="KW-0238">DNA-binding</keyword>